<keyword evidence="2" id="KW-1185">Reference proteome</keyword>
<dbReference type="EMBL" id="BX088689">
    <property type="status" value="NOT_ANNOTATED_CDS"/>
    <property type="molecule type" value="Genomic_DNA"/>
</dbReference>
<dbReference type="GeneTree" id="ENSGT00390000016256"/>
<gene>
    <name evidence="1" type="primary">YY1AP1</name>
</gene>
<evidence type="ECO:0000313" key="1">
    <source>
        <dbReference type="Ensembl" id="ENSP00000519793.1"/>
    </source>
</evidence>
<evidence type="ECO:0000313" key="2">
    <source>
        <dbReference type="Proteomes" id="UP000005640"/>
    </source>
</evidence>
<protein>
    <submittedName>
        <fullName evidence="1">YY1 associated protein 1</fullName>
    </submittedName>
</protein>
<reference evidence="1" key="5">
    <citation type="submission" date="2025-09" db="UniProtKB">
        <authorList>
            <consortium name="Ensembl"/>
        </authorList>
    </citation>
    <scope>IDENTIFICATION</scope>
</reference>
<sequence>MEDLFETPMNFPVCQSKWLGSWPQARFSCIQSYFQCVP</sequence>
<dbReference type="HGNC" id="HGNC:30935">
    <property type="gene designation" value="YY1AP1"/>
</dbReference>
<dbReference type="OpenTargets" id="ENSG00000163374"/>
<dbReference type="Ensembl" id="ENST00000714548.1">
    <property type="protein sequence ID" value="ENSP00000519793.1"/>
    <property type="gene ID" value="ENSG00000163374.22"/>
</dbReference>
<dbReference type="AlphaFoldDB" id="A0AAQ5BIC5"/>
<proteinExistence type="predicted"/>
<reference evidence="1 2" key="2">
    <citation type="journal article" date="2004" name="Nature">
        <title>Finishing the euchromatic sequence of the human genome.</title>
        <authorList>
            <consortium name="International Human Genome Sequencing Consortium"/>
        </authorList>
    </citation>
    <scope>NUCLEOTIDE SEQUENCE [LARGE SCALE GENOMIC DNA]</scope>
</reference>
<dbReference type="EMBL" id="AL162734">
    <property type="status" value="NOT_ANNOTATED_CDS"/>
    <property type="molecule type" value="Genomic_DNA"/>
</dbReference>
<reference evidence="1 2" key="3">
    <citation type="journal article" date="2006" name="Nature">
        <title>The DNA sequence and biological annotation of human chromosome 1.</title>
        <authorList>
            <person name="Gregory S.G."/>
            <person name="Barlow K.F."/>
            <person name="McLay K.E."/>
            <person name="Kaul R."/>
            <person name="Swarbreck D."/>
            <person name="Dunham A."/>
            <person name="Scott C.E."/>
            <person name="Howe K.L."/>
            <person name="Woodfine K."/>
            <person name="Spencer C.C."/>
            <person name="Jones M.C."/>
            <person name="Gillson C."/>
            <person name="Searle S."/>
            <person name="Zhou Y."/>
            <person name="Kokocinski F."/>
            <person name="McDonald L."/>
            <person name="Evans R."/>
            <person name="Phillips K."/>
            <person name="Atkinson A."/>
            <person name="Cooper R."/>
            <person name="Jones C."/>
            <person name="Hall R.E."/>
            <person name="Andrews T.D."/>
            <person name="Lloyd C."/>
            <person name="Ainscough R."/>
            <person name="Almeida J.P."/>
            <person name="Ambrose K.D."/>
            <person name="Anderson F."/>
            <person name="Andrew R.W."/>
            <person name="Ashwell R.I."/>
            <person name="Aubin K."/>
            <person name="Babbage A.K."/>
            <person name="Bagguley C.L."/>
            <person name="Bailey J."/>
            <person name="Beasley H."/>
            <person name="Bethel G."/>
            <person name="Bird C.P."/>
            <person name="Bray-Allen S."/>
            <person name="Brown J.Y."/>
            <person name="Brown A.J."/>
            <person name="Buckley D."/>
            <person name="Burton J."/>
            <person name="Bye J."/>
            <person name="Carder C."/>
            <person name="Chapman J.C."/>
            <person name="Clark S.Y."/>
            <person name="Clarke G."/>
            <person name="Clee C."/>
            <person name="Cobley V."/>
            <person name="Collier R.E."/>
            <person name="Corby N."/>
            <person name="Coville G.J."/>
            <person name="Davies J."/>
            <person name="Deadman R."/>
            <person name="Dunn M."/>
            <person name="Earthrowl M."/>
            <person name="Ellington A.G."/>
            <person name="Errington H."/>
            <person name="Frankish A."/>
            <person name="Frankland J."/>
            <person name="French L."/>
            <person name="Garner P."/>
            <person name="Garnett J."/>
            <person name="Gay L."/>
            <person name="Ghori M.R."/>
            <person name="Gibson R."/>
            <person name="Gilby L.M."/>
            <person name="Gillett W."/>
            <person name="Glithero R.J."/>
            <person name="Grafham D.V."/>
            <person name="Griffiths C."/>
            <person name="Griffiths-Jones S."/>
            <person name="Grocock R."/>
            <person name="Hammond S."/>
            <person name="Harrison E.S."/>
            <person name="Hart E."/>
            <person name="Haugen E."/>
            <person name="Heath P.D."/>
            <person name="Holmes S."/>
            <person name="Holt K."/>
            <person name="Howden P.J."/>
            <person name="Hunt A.R."/>
            <person name="Hunt S.E."/>
            <person name="Hunter G."/>
            <person name="Isherwood J."/>
            <person name="James R."/>
            <person name="Johnson C."/>
            <person name="Johnson D."/>
            <person name="Joy A."/>
            <person name="Kay M."/>
            <person name="Kershaw J.K."/>
            <person name="Kibukawa M."/>
            <person name="Kimberley A.M."/>
            <person name="King A."/>
            <person name="Knights A.J."/>
            <person name="Lad H."/>
            <person name="Laird G."/>
            <person name="Lawlor S."/>
            <person name="Leongamornlert D.A."/>
            <person name="Lloyd D.M."/>
            <person name="Loveland J."/>
            <person name="Lovell J."/>
            <person name="Lush M.J."/>
            <person name="Lyne R."/>
            <person name="Martin S."/>
            <person name="Mashreghi-Mohammadi M."/>
            <person name="Matthews L."/>
            <person name="Matthews N.S."/>
            <person name="McLaren S."/>
            <person name="Milne S."/>
            <person name="Mistry S."/>
            <person name="Moore M.J."/>
            <person name="Nickerson T."/>
            <person name="O'Dell C.N."/>
            <person name="Oliver K."/>
            <person name="Palmeiri A."/>
            <person name="Palmer S.A."/>
            <person name="Parker A."/>
            <person name="Patel D."/>
            <person name="Pearce A.V."/>
            <person name="Peck A.I."/>
            <person name="Pelan S."/>
            <person name="Phelps K."/>
            <person name="Phillimore B.J."/>
            <person name="Plumb R."/>
            <person name="Rajan J."/>
            <person name="Raymond C."/>
            <person name="Rouse G."/>
            <person name="Saenphimmachak C."/>
            <person name="Sehra H.K."/>
            <person name="Sheridan E."/>
            <person name="Shownkeen R."/>
            <person name="Sims S."/>
            <person name="Skuce C.D."/>
            <person name="Smith M."/>
            <person name="Steward C."/>
            <person name="Subramanian S."/>
            <person name="Sycamore N."/>
            <person name="Tracey A."/>
            <person name="Tromans A."/>
            <person name="Van Helmond Z."/>
            <person name="Wall M."/>
            <person name="Wallis J.M."/>
            <person name="White S."/>
            <person name="Whitehead S.L."/>
            <person name="Wilkinson J.E."/>
            <person name="Willey D.L."/>
            <person name="Williams H."/>
            <person name="Wilming L."/>
            <person name="Wray P.W."/>
            <person name="Wu Z."/>
            <person name="Coulson A."/>
            <person name="Vaudin M."/>
            <person name="Sulston J.E."/>
            <person name="Durbin R."/>
            <person name="Hubbard T."/>
            <person name="Wooster R."/>
            <person name="Dunham I."/>
            <person name="Carter N.P."/>
            <person name="McVean G."/>
            <person name="Ross M.T."/>
            <person name="Harrow J."/>
            <person name="Olson M.V."/>
            <person name="Beck S."/>
            <person name="Rogers J."/>
            <person name="Bentley D.R."/>
            <person name="Banerjee R."/>
            <person name="Bryant S.P."/>
            <person name="Burford D.C."/>
            <person name="Burrill W.D."/>
            <person name="Clegg S.M."/>
            <person name="Dhami P."/>
            <person name="Dovey O."/>
            <person name="Faulkner L.M."/>
            <person name="Gribble S.M."/>
            <person name="Langford C.F."/>
            <person name="Pandian R.D."/>
            <person name="Porter K.M."/>
            <person name="Prigmore E."/>
        </authorList>
    </citation>
    <scope>NUCLEOTIDE SEQUENCE [LARGE SCALE GENOMIC DNA]</scope>
</reference>
<accession>A0AAQ5BIC5</accession>
<name>A0AAQ5BIC5_HUMAN</name>
<dbReference type="Ensembl" id="ENST00000714548.1">
    <property type="protein sequence ID" value="ENSP00000519793.1"/>
    <property type="gene ID" value="ENSG00000163374.21"/>
</dbReference>
<organism evidence="1 2">
    <name type="scientific">Homo sapiens</name>
    <name type="common">Human</name>
    <dbReference type="NCBI Taxonomy" id="9606"/>
    <lineage>
        <taxon>Eukaryota</taxon>
        <taxon>Metazoa</taxon>
        <taxon>Chordata</taxon>
        <taxon>Craniata</taxon>
        <taxon>Vertebrata</taxon>
        <taxon>Euteleostomi</taxon>
        <taxon>Mammalia</taxon>
        <taxon>Eutheria</taxon>
        <taxon>Euarchontoglires</taxon>
        <taxon>Primates</taxon>
        <taxon>Haplorrhini</taxon>
        <taxon>Catarrhini</taxon>
        <taxon>Hominidae</taxon>
        <taxon>Homo</taxon>
    </lineage>
</organism>
<dbReference type="Proteomes" id="UP000005640">
    <property type="component" value="Chromosome 1"/>
</dbReference>
<reference evidence="1 2" key="1">
    <citation type="journal article" date="2001" name="Nature">
        <title>Initial sequencing and analysis of the human genome.</title>
        <authorList>
            <consortium name="International Human Genome Sequencing Consortium"/>
            <person name="Lander E.S."/>
            <person name="Linton L.M."/>
            <person name="Birren B."/>
            <person name="Nusbaum C."/>
            <person name="Zody M.C."/>
            <person name="Baldwin J."/>
            <person name="Devon K."/>
            <person name="Dewar K."/>
            <person name="Doyle M."/>
            <person name="FitzHugh W."/>
            <person name="Funke R."/>
            <person name="Gage D."/>
            <person name="Harris K."/>
            <person name="Heaford A."/>
            <person name="Howland J."/>
            <person name="Kann L."/>
            <person name="Lehoczky J."/>
            <person name="LeVine R."/>
            <person name="McEwan P."/>
            <person name="McKernan K."/>
            <person name="Meldrim J."/>
            <person name="Mesirov J.P."/>
            <person name="Miranda C."/>
            <person name="Morris W."/>
            <person name="Naylor J."/>
            <person name="Raymond C."/>
            <person name="Rosetti M."/>
            <person name="Santos R."/>
            <person name="Sheridan A."/>
            <person name="Sougnez C."/>
            <person name="Stange-Thomann N."/>
            <person name="Stojanovic N."/>
            <person name="Subramanian A."/>
            <person name="Wyman D."/>
            <person name="Rogers J."/>
            <person name="Sulston J."/>
            <person name="Ainscough R."/>
            <person name="Beck S."/>
            <person name="Bentley D."/>
            <person name="Burton J."/>
            <person name="Clee C."/>
            <person name="Carter N."/>
            <person name="Coulson A."/>
            <person name="Deadman R."/>
            <person name="Deloukas P."/>
            <person name="Dunham A."/>
            <person name="Dunham I."/>
            <person name="Durbin R."/>
            <person name="French L."/>
            <person name="Grafham D."/>
            <person name="Gregory S."/>
            <person name="Hubbard T."/>
            <person name="Humphray S."/>
            <person name="Hunt A."/>
            <person name="Jones M."/>
            <person name="Lloyd C."/>
            <person name="McMurray A."/>
            <person name="Matthews L."/>
            <person name="Mercer S."/>
            <person name="Milne S."/>
            <person name="Mullikin J.C."/>
            <person name="Mungall A."/>
            <person name="Plumb R."/>
            <person name="Ross M."/>
            <person name="Shownkeen R."/>
            <person name="Sims S."/>
            <person name="Waterston R.H."/>
            <person name="Wilson R.K."/>
            <person name="Hillier L.W."/>
            <person name="McPherson J.D."/>
            <person name="Marra M.A."/>
            <person name="Mardis E.R."/>
            <person name="Fulton L.A."/>
            <person name="Chinwalla A.T."/>
            <person name="Pepin K.H."/>
            <person name="Gish W.R."/>
            <person name="Chissoe S.L."/>
            <person name="Wendl M.C."/>
            <person name="Delehaunty K.D."/>
            <person name="Miner T.L."/>
            <person name="Delehaunty A."/>
            <person name="Kramer J.B."/>
            <person name="Cook L.L."/>
            <person name="Fulton R.S."/>
            <person name="Johnson D.L."/>
            <person name="Minx P.J."/>
            <person name="Clifton S.W."/>
            <person name="Hawkins T."/>
            <person name="Branscomb E."/>
            <person name="Predki P."/>
            <person name="Richardson P."/>
            <person name="Wenning S."/>
            <person name="Slezak T."/>
            <person name="Doggett N."/>
            <person name="Cheng J.F."/>
            <person name="Olsen A."/>
            <person name="Lucas S."/>
            <person name="Elkin C."/>
            <person name="Uberbacher E."/>
            <person name="Frazier M."/>
            <person name="Gibbs R.A."/>
            <person name="Muzny D.M."/>
            <person name="Scherer S.E."/>
            <person name="Bouck J.B."/>
            <person name="Sodergren E.J."/>
            <person name="Worley K.C."/>
            <person name="Rives C.M."/>
            <person name="Gorrell J.H."/>
            <person name="Metzker M.L."/>
            <person name="Naylor S.L."/>
            <person name="Kucherlapati R.S."/>
            <person name="Nelson D.L."/>
            <person name="Weinstock G.M."/>
            <person name="Sakaki Y."/>
            <person name="Fujiyama A."/>
            <person name="Hattori M."/>
            <person name="Yada T."/>
            <person name="Toyoda A."/>
            <person name="Itoh T."/>
            <person name="Kawagoe C."/>
            <person name="Watanabe H."/>
            <person name="Totoki Y."/>
            <person name="Taylor T."/>
            <person name="Weissenbach J."/>
            <person name="Heilig R."/>
            <person name="Saurin W."/>
            <person name="Artiguenave F."/>
            <person name="Brottier P."/>
            <person name="Bruls T."/>
            <person name="Pelletier E."/>
            <person name="Robert C."/>
            <person name="Wincker P."/>
            <person name="Smith D.R."/>
            <person name="Doucette-Stamm L."/>
            <person name="Rubenfield M."/>
            <person name="Weinstock K."/>
            <person name="Lee H.M."/>
            <person name="Dubois J."/>
            <person name="Rosenthal A."/>
            <person name="Platzer M."/>
            <person name="Nyakatura G."/>
            <person name="Taudien S."/>
            <person name="Rump A."/>
            <person name="Yang H."/>
            <person name="Yu J."/>
            <person name="Wang J."/>
            <person name="Huang G."/>
            <person name="Gu J."/>
            <person name="Hood L."/>
            <person name="Rowen L."/>
            <person name="Madan A."/>
            <person name="Qin S."/>
            <person name="Davis R.W."/>
            <person name="Federspiel N.A."/>
            <person name="Abola A.P."/>
            <person name="Proctor M.J."/>
            <person name="Myers R.M."/>
            <person name="Schmutz J."/>
            <person name="Dickson M."/>
            <person name="Grimwood J."/>
            <person name="Cox D.R."/>
            <person name="Olson M.V."/>
            <person name="Kaul R."/>
            <person name="Raymond C."/>
            <person name="Shimizu N."/>
            <person name="Kawasaki K."/>
            <person name="Minoshima S."/>
            <person name="Evans G.A."/>
            <person name="Athanasiou M."/>
            <person name="Schultz R."/>
            <person name="Roe B.A."/>
            <person name="Chen F."/>
            <person name="Pan H."/>
            <person name="Ramser J."/>
            <person name="Lehrach H."/>
            <person name="Reinhardt R."/>
            <person name="McCombie W.R."/>
            <person name="de la Bastide M."/>
            <person name="Dedhia N."/>
            <person name="Blocker H."/>
            <person name="Hornischer K."/>
            <person name="Nordsiek G."/>
            <person name="Agarwala R."/>
            <person name="Aravind L."/>
            <person name="Bailey J.A."/>
            <person name="Bateman A."/>
            <person name="Batzoglou S."/>
            <person name="Birney E."/>
            <person name="Bork P."/>
            <person name="Brown D.G."/>
            <person name="Burge C.B."/>
            <person name="Cerutti L."/>
            <person name="Chen H.C."/>
            <person name="Church D."/>
            <person name="Clamp M."/>
            <person name="Copley R.R."/>
            <person name="Doerks T."/>
            <person name="Eddy S.R."/>
            <person name="Eichler E.E."/>
            <person name="Furey T.S."/>
            <person name="Galagan J."/>
            <person name="Gilbert J.G."/>
            <person name="Harmon C."/>
            <person name="Hayashizaki Y."/>
            <person name="Haussler D."/>
            <person name="Hermjakob H."/>
            <person name="Hokamp K."/>
            <person name="Jang W."/>
            <person name="Johnson L.S."/>
            <person name="Jones T.A."/>
            <person name="Kasif S."/>
            <person name="Kaspryzk A."/>
            <person name="Kennedy S."/>
            <person name="Kent W.J."/>
            <person name="Kitts P."/>
            <person name="Koonin E.V."/>
            <person name="Korf I."/>
            <person name="Kulp D."/>
            <person name="Lancet D."/>
            <person name="Lowe T.M."/>
            <person name="McLysaght A."/>
            <person name="Mikkelsen T."/>
            <person name="Moran J.V."/>
            <person name="Mulder N."/>
            <person name="Pollara V.J."/>
            <person name="Ponting C.P."/>
            <person name="Schuler G."/>
            <person name="Schultz J."/>
            <person name="Slater G."/>
            <person name="Smit A.F."/>
            <person name="Stupka E."/>
            <person name="Szustakowski J."/>
            <person name="Thierry-Mieg D."/>
            <person name="Thierry-Mieg J."/>
            <person name="Wagner L."/>
            <person name="Wallis J."/>
            <person name="Wheeler R."/>
            <person name="Williams A."/>
            <person name="Wolf Y.I."/>
            <person name="Wolfe K.H."/>
            <person name="Yang S.P."/>
            <person name="Yeh R.F."/>
            <person name="Collins F."/>
            <person name="Guyer M.S."/>
            <person name="Peterson J."/>
            <person name="Felsenfeld A."/>
            <person name="Wetterstrand K.A."/>
            <person name="Patrinos A."/>
            <person name="Morgan M.J."/>
            <person name="de Jong P."/>
            <person name="Catanese J.J."/>
            <person name="Osoegawa K."/>
            <person name="Shizuya H."/>
            <person name="Choi S."/>
            <person name="Chen Y.J."/>
        </authorList>
    </citation>
    <scope>NUCLEOTIDE SEQUENCE [LARGE SCALE GENOMIC DNA]</scope>
</reference>
<reference evidence="1" key="4">
    <citation type="submission" date="2025-08" db="UniProtKB">
        <authorList>
            <consortium name="Ensembl"/>
        </authorList>
    </citation>
    <scope>IDENTIFICATION</scope>
</reference>